<reference evidence="3 4" key="1">
    <citation type="submission" date="2018-07" db="EMBL/GenBank/DDBJ databases">
        <title>Modular assembly of carbohydrate-degrading microbial communities in the ocean.</title>
        <authorList>
            <person name="Enke T.N."/>
            <person name="Datta M.S."/>
            <person name="Schwartzman J.A."/>
            <person name="Cermak N."/>
            <person name="Schmitz D.A."/>
            <person name="Barrere J."/>
            <person name="Cordero O.X."/>
        </authorList>
    </citation>
    <scope>NUCLEOTIDE SEQUENCE [LARGE SCALE GENOMIC DNA]</scope>
    <source>
        <strain evidence="3 4">C3M10</strain>
    </source>
</reference>
<feature type="transmembrane region" description="Helical" evidence="1">
    <location>
        <begin position="176"/>
        <end position="199"/>
    </location>
</feature>
<sequence length="337" mass="36508">MWIAAFFAFIVACLPAQPVLAHALQPGYLEISHLGAETYRVFWRKPDVRGKAMALEATLPENCTPSIGPESRFDGIAWIASWSATCSGGLAGGQINIGGLENTQTDVLVRYPSSTGTALTQRLTPDYTSFEIQSDPDIWTVIGSYFYLGLEHILGGFDHLLFVLALLLLIRDRWRLVGAITAFTVAHSITMAGATLGYVSLPGPPVEAVIALSIMFAASELLKRDPDTPRFSELYPWSVSFLFGLLHGFGFAGALAEIGLPPGDVPLALLSFNLGVEAGQLLFIAVILVAGYFLKRLLEPRGLLPPKLRMNVSWGSAQLIGIMAAYWLIERVTGILT</sequence>
<dbReference type="AlphaFoldDB" id="A0A366XBE5"/>
<dbReference type="Proteomes" id="UP000252706">
    <property type="component" value="Unassembled WGS sequence"/>
</dbReference>
<evidence type="ECO:0000256" key="2">
    <source>
        <dbReference type="SAM" id="SignalP"/>
    </source>
</evidence>
<feature type="signal peptide" evidence="2">
    <location>
        <begin position="1"/>
        <end position="23"/>
    </location>
</feature>
<dbReference type="Pfam" id="PF13795">
    <property type="entry name" value="HupE_UreJ_2"/>
    <property type="match status" value="1"/>
</dbReference>
<proteinExistence type="predicted"/>
<gene>
    <name evidence="3" type="ORF">DS909_03510</name>
</gene>
<dbReference type="EMBL" id="QOCE01000011">
    <property type="protein sequence ID" value="RBW60505.1"/>
    <property type="molecule type" value="Genomic_DNA"/>
</dbReference>
<accession>A0A366XBE5</accession>
<feature type="transmembrane region" description="Helical" evidence="1">
    <location>
        <begin position="205"/>
        <end position="222"/>
    </location>
</feature>
<keyword evidence="1" id="KW-1133">Transmembrane helix</keyword>
<evidence type="ECO:0000256" key="1">
    <source>
        <dbReference type="SAM" id="Phobius"/>
    </source>
</evidence>
<organism evidence="3 4">
    <name type="scientific">Phaeobacter gallaeciensis</name>
    <dbReference type="NCBI Taxonomy" id="60890"/>
    <lineage>
        <taxon>Bacteria</taxon>
        <taxon>Pseudomonadati</taxon>
        <taxon>Pseudomonadota</taxon>
        <taxon>Alphaproteobacteria</taxon>
        <taxon>Rhodobacterales</taxon>
        <taxon>Roseobacteraceae</taxon>
        <taxon>Phaeobacter</taxon>
    </lineage>
</organism>
<feature type="chain" id="PRO_5016991729" evidence="2">
    <location>
        <begin position="24"/>
        <end position="337"/>
    </location>
</feature>
<comment type="caution">
    <text evidence="3">The sequence shown here is derived from an EMBL/GenBank/DDBJ whole genome shotgun (WGS) entry which is preliminary data.</text>
</comment>
<evidence type="ECO:0000313" key="4">
    <source>
        <dbReference type="Proteomes" id="UP000252706"/>
    </source>
</evidence>
<keyword evidence="1" id="KW-0472">Membrane</keyword>
<feature type="transmembrane region" description="Helical" evidence="1">
    <location>
        <begin position="145"/>
        <end position="169"/>
    </location>
</feature>
<feature type="transmembrane region" description="Helical" evidence="1">
    <location>
        <begin position="278"/>
        <end position="298"/>
    </location>
</feature>
<dbReference type="OrthoDB" id="9808870at2"/>
<feature type="transmembrane region" description="Helical" evidence="1">
    <location>
        <begin position="234"/>
        <end position="258"/>
    </location>
</feature>
<name>A0A366XBE5_9RHOB</name>
<keyword evidence="2" id="KW-0732">Signal</keyword>
<evidence type="ECO:0000313" key="3">
    <source>
        <dbReference type="EMBL" id="RBW60505.1"/>
    </source>
</evidence>
<feature type="transmembrane region" description="Helical" evidence="1">
    <location>
        <begin position="310"/>
        <end position="329"/>
    </location>
</feature>
<keyword evidence="1" id="KW-0812">Transmembrane</keyword>
<protein>
    <submittedName>
        <fullName evidence="3">HupE/UreJ family protein</fullName>
    </submittedName>
</protein>
<dbReference type="InterPro" id="IPR032809">
    <property type="entry name" value="Put_HupE_UreJ"/>
</dbReference>